<keyword evidence="1" id="KW-0812">Transmembrane</keyword>
<dbReference type="AlphaFoldDB" id="A0A5M9K1X8"/>
<feature type="transmembrane region" description="Helical" evidence="1">
    <location>
        <begin position="36"/>
        <end position="57"/>
    </location>
</feature>
<keyword evidence="3" id="KW-1185">Reference proteome</keyword>
<evidence type="ECO:0000313" key="2">
    <source>
        <dbReference type="EMBL" id="KAA8574136.1"/>
    </source>
</evidence>
<reference evidence="2 3" key="1">
    <citation type="submission" date="2019-06" db="EMBL/GenBank/DDBJ databases">
        <title>Genome Sequence of the Brown Rot Fungal Pathogen Monilinia fructicola.</title>
        <authorList>
            <person name="De Miccolis Angelini R.M."/>
            <person name="Landi L."/>
            <person name="Abate D."/>
            <person name="Pollastro S."/>
            <person name="Romanazzi G."/>
            <person name="Faretra F."/>
        </authorList>
    </citation>
    <scope>NUCLEOTIDE SEQUENCE [LARGE SCALE GENOMIC DNA]</scope>
    <source>
        <strain evidence="2 3">Mfrc123</strain>
    </source>
</reference>
<name>A0A5M9K1X8_MONFR</name>
<dbReference type="EMBL" id="VICG01000003">
    <property type="protein sequence ID" value="KAA8574136.1"/>
    <property type="molecule type" value="Genomic_DNA"/>
</dbReference>
<comment type="caution">
    <text evidence="2">The sequence shown here is derived from an EMBL/GenBank/DDBJ whole genome shotgun (WGS) entry which is preliminary data.</text>
</comment>
<evidence type="ECO:0000256" key="1">
    <source>
        <dbReference type="SAM" id="Phobius"/>
    </source>
</evidence>
<proteinExistence type="predicted"/>
<sequence>MQVDGYGDYDKDEFQDESGDENWDCIMDSSTFVSSLLIYLFISLSAMPCHAMLCYGYKHSGHCRSGEDVAILSNSNQPVPSKTPVASGIKRPKIPRRVAIAEHQLCSE</sequence>
<dbReference type="Proteomes" id="UP000322873">
    <property type="component" value="Unassembled WGS sequence"/>
</dbReference>
<protein>
    <submittedName>
        <fullName evidence="2">Uncharacterized protein</fullName>
    </submittedName>
</protein>
<evidence type="ECO:0000313" key="3">
    <source>
        <dbReference type="Proteomes" id="UP000322873"/>
    </source>
</evidence>
<keyword evidence="1" id="KW-1133">Transmembrane helix</keyword>
<keyword evidence="1" id="KW-0472">Membrane</keyword>
<accession>A0A5M9K1X8</accession>
<organism evidence="2 3">
    <name type="scientific">Monilinia fructicola</name>
    <name type="common">Brown rot fungus</name>
    <name type="synonym">Ciboria fructicola</name>
    <dbReference type="NCBI Taxonomy" id="38448"/>
    <lineage>
        <taxon>Eukaryota</taxon>
        <taxon>Fungi</taxon>
        <taxon>Dikarya</taxon>
        <taxon>Ascomycota</taxon>
        <taxon>Pezizomycotina</taxon>
        <taxon>Leotiomycetes</taxon>
        <taxon>Helotiales</taxon>
        <taxon>Sclerotiniaceae</taxon>
        <taxon>Monilinia</taxon>
    </lineage>
</organism>
<gene>
    <name evidence="2" type="ORF">EYC84_005655</name>
</gene>